<dbReference type="Proteomes" id="UP001460270">
    <property type="component" value="Unassembled WGS sequence"/>
</dbReference>
<sequence>MGGNARTHARKRSRSRSPVRTNSGERVAQTQQQPREGPTLAQKQPRSEQLTVQEPERTEPRGQSAAGTRRSSGRAVSMGGKKSQSDANRRNKRTDDRDSPRVHDLQSKDGKDGAHRWRSGWEDNKHVKEELHKSTTPRHKPYPSPRTAKHRLSVDANLQIPEALTSTSKKDLLRRASRRLENGEISEEEFLNLAHRIKNLFQYQEEKQQQRGASTAHDRDYNHGKEFPPLKSLPGLRFKRRADPRDTASALDDEGKSGYDRRFPERRADGPSLPPQEPPRSVPPHIHLSLTPQVCTSTHDLPGPPTHLTNPPCPCVVLRFERERLSPLPPPLPVARDPPETRPTPARCHASRAPTLSTLRRDRWSPDPPRTSSRTSRTSSPSPSSRPGTSHRRREATTTSRRTKDRAGLRTPPGRLLNPEPRFDGPRFDPPSRFNAPDH</sequence>
<proteinExistence type="predicted"/>
<feature type="compositionally biased region" description="Basic residues" evidence="1">
    <location>
        <begin position="7"/>
        <end position="17"/>
    </location>
</feature>
<evidence type="ECO:0000313" key="2">
    <source>
        <dbReference type="EMBL" id="KAK7925139.1"/>
    </source>
</evidence>
<feature type="compositionally biased region" description="Polar residues" evidence="1">
    <location>
        <begin position="41"/>
        <end position="52"/>
    </location>
</feature>
<feature type="compositionally biased region" description="Low complexity" evidence="1">
    <location>
        <begin position="370"/>
        <end position="388"/>
    </location>
</feature>
<reference evidence="3" key="1">
    <citation type="submission" date="2024-04" db="EMBL/GenBank/DDBJ databases">
        <title>Salinicola lusitanus LLJ914,a marine bacterium isolated from the Okinawa Trough.</title>
        <authorList>
            <person name="Li J."/>
        </authorList>
    </citation>
    <scope>NUCLEOTIDE SEQUENCE [LARGE SCALE GENOMIC DNA]</scope>
</reference>
<dbReference type="EMBL" id="JBBPFD010000005">
    <property type="protein sequence ID" value="KAK7925139.1"/>
    <property type="molecule type" value="Genomic_DNA"/>
</dbReference>
<gene>
    <name evidence="2" type="ORF">WMY93_007449</name>
</gene>
<feature type="compositionally biased region" description="Pro residues" evidence="1">
    <location>
        <begin position="272"/>
        <end position="282"/>
    </location>
</feature>
<feature type="compositionally biased region" description="Basic and acidic residues" evidence="1">
    <location>
        <begin position="253"/>
        <end position="269"/>
    </location>
</feature>
<comment type="caution">
    <text evidence="2">The sequence shown here is derived from an EMBL/GenBank/DDBJ whole genome shotgun (WGS) entry which is preliminary data.</text>
</comment>
<feature type="compositionally biased region" description="Basic residues" evidence="1">
    <location>
        <begin position="135"/>
        <end position="151"/>
    </location>
</feature>
<evidence type="ECO:0000313" key="3">
    <source>
        <dbReference type="Proteomes" id="UP001460270"/>
    </source>
</evidence>
<feature type="region of interest" description="Disordered" evidence="1">
    <location>
        <begin position="205"/>
        <end position="287"/>
    </location>
</feature>
<feature type="compositionally biased region" description="Polar residues" evidence="1">
    <location>
        <begin position="18"/>
        <end position="34"/>
    </location>
</feature>
<feature type="region of interest" description="Disordered" evidence="1">
    <location>
        <begin position="326"/>
        <end position="439"/>
    </location>
</feature>
<dbReference type="AlphaFoldDB" id="A0AAW0PRP0"/>
<name>A0AAW0PRP0_9GOBI</name>
<keyword evidence="3" id="KW-1185">Reference proteome</keyword>
<feature type="region of interest" description="Disordered" evidence="1">
    <location>
        <begin position="1"/>
        <end position="172"/>
    </location>
</feature>
<protein>
    <submittedName>
        <fullName evidence="2">Uncharacterized protein</fullName>
    </submittedName>
</protein>
<organism evidence="2 3">
    <name type="scientific">Mugilogobius chulae</name>
    <name type="common">yellowstripe goby</name>
    <dbReference type="NCBI Taxonomy" id="88201"/>
    <lineage>
        <taxon>Eukaryota</taxon>
        <taxon>Metazoa</taxon>
        <taxon>Chordata</taxon>
        <taxon>Craniata</taxon>
        <taxon>Vertebrata</taxon>
        <taxon>Euteleostomi</taxon>
        <taxon>Actinopterygii</taxon>
        <taxon>Neopterygii</taxon>
        <taxon>Teleostei</taxon>
        <taxon>Neoteleostei</taxon>
        <taxon>Acanthomorphata</taxon>
        <taxon>Gobiaria</taxon>
        <taxon>Gobiiformes</taxon>
        <taxon>Gobioidei</taxon>
        <taxon>Gobiidae</taxon>
        <taxon>Gobionellinae</taxon>
        <taxon>Mugilogobius</taxon>
    </lineage>
</organism>
<evidence type="ECO:0000256" key="1">
    <source>
        <dbReference type="SAM" id="MobiDB-lite"/>
    </source>
</evidence>
<feature type="compositionally biased region" description="Basic and acidic residues" evidence="1">
    <location>
        <begin position="216"/>
        <end position="228"/>
    </location>
</feature>
<accession>A0AAW0PRP0</accession>
<feature type="compositionally biased region" description="Basic and acidic residues" evidence="1">
    <location>
        <begin position="83"/>
        <end position="133"/>
    </location>
</feature>